<feature type="transmembrane region" description="Helical" evidence="1">
    <location>
        <begin position="47"/>
        <end position="68"/>
    </location>
</feature>
<dbReference type="InterPro" id="IPR005330">
    <property type="entry name" value="MHYT_dom"/>
</dbReference>
<comment type="caution">
    <text evidence="3">The sequence shown here is derived from an EMBL/GenBank/DDBJ whole genome shotgun (WGS) entry which is preliminary data.</text>
</comment>
<keyword evidence="1" id="KW-1133">Transmembrane helix</keyword>
<dbReference type="PANTHER" id="PTHR35152:SF1">
    <property type="entry name" value="DOMAIN SIGNALLING PROTEIN, PUTATIVE (AFU_ORTHOLOGUE AFUA_5G11310)-RELATED"/>
    <property type="match status" value="1"/>
</dbReference>
<organism evidence="3 4">
    <name type="scientific">Paraglomus brasilianum</name>
    <dbReference type="NCBI Taxonomy" id="144538"/>
    <lineage>
        <taxon>Eukaryota</taxon>
        <taxon>Fungi</taxon>
        <taxon>Fungi incertae sedis</taxon>
        <taxon>Mucoromycota</taxon>
        <taxon>Glomeromycotina</taxon>
        <taxon>Glomeromycetes</taxon>
        <taxon>Paraglomerales</taxon>
        <taxon>Paraglomeraceae</taxon>
        <taxon>Paraglomus</taxon>
    </lineage>
</organism>
<dbReference type="OrthoDB" id="264015at2759"/>
<feature type="transmembrane region" description="Helical" evidence="1">
    <location>
        <begin position="88"/>
        <end position="109"/>
    </location>
</feature>
<name>A0A9N9BIF3_9GLOM</name>
<gene>
    <name evidence="3" type="ORF">PBRASI_LOCUS6002</name>
</gene>
<accession>A0A9N9BIF3</accession>
<feature type="transmembrane region" description="Helical" evidence="1">
    <location>
        <begin position="151"/>
        <end position="175"/>
    </location>
</feature>
<feature type="transmembrane region" description="Helical" evidence="1">
    <location>
        <begin position="227"/>
        <end position="250"/>
    </location>
</feature>
<feature type="transmembrane region" description="Helical" evidence="1">
    <location>
        <begin position="121"/>
        <end position="145"/>
    </location>
</feature>
<keyword evidence="1" id="KW-0472">Membrane</keyword>
<dbReference type="Proteomes" id="UP000789739">
    <property type="component" value="Unassembled WGS sequence"/>
</dbReference>
<feature type="domain" description="MHYT" evidence="2">
    <location>
        <begin position="12"/>
        <end position="211"/>
    </location>
</feature>
<proteinExistence type="predicted"/>
<evidence type="ECO:0000256" key="1">
    <source>
        <dbReference type="SAM" id="Phobius"/>
    </source>
</evidence>
<evidence type="ECO:0000313" key="3">
    <source>
        <dbReference type="EMBL" id="CAG8569101.1"/>
    </source>
</evidence>
<dbReference type="EMBL" id="CAJVPI010000753">
    <property type="protein sequence ID" value="CAG8569101.1"/>
    <property type="molecule type" value="Genomic_DNA"/>
</dbReference>
<reference evidence="3" key="1">
    <citation type="submission" date="2021-06" db="EMBL/GenBank/DDBJ databases">
        <authorList>
            <person name="Kallberg Y."/>
            <person name="Tangrot J."/>
            <person name="Rosling A."/>
        </authorList>
    </citation>
    <scope>NUCLEOTIDE SEQUENCE</scope>
    <source>
        <strain evidence="3">BR232B</strain>
    </source>
</reference>
<dbReference type="Pfam" id="PF03707">
    <property type="entry name" value="MHYT"/>
    <property type="match status" value="2"/>
</dbReference>
<dbReference type="PANTHER" id="PTHR35152">
    <property type="entry name" value="DOMAIN SIGNALLING PROTEIN, PUTATIVE (AFU_ORTHOLOGUE AFUA_5G11310)-RELATED"/>
    <property type="match status" value="1"/>
</dbReference>
<dbReference type="AlphaFoldDB" id="A0A9N9BIF3"/>
<feature type="transmembrane region" description="Helical" evidence="1">
    <location>
        <begin position="187"/>
        <end position="207"/>
    </location>
</feature>
<keyword evidence="4" id="KW-1185">Reference proteome</keyword>
<keyword evidence="1" id="KW-0812">Transmembrane</keyword>
<evidence type="ECO:0000259" key="2">
    <source>
        <dbReference type="PROSITE" id="PS50924"/>
    </source>
</evidence>
<dbReference type="PROSITE" id="PS50924">
    <property type="entry name" value="MHYT"/>
    <property type="match status" value="1"/>
</dbReference>
<sequence length="787" mass="89506">MDGELQEVRQRTKPEIVILSYFISVLGAQTTLELLGRRTSHLGIINWLRLIGAAFSMGFVGIWTMHFVGQKALVLGDGRPEEQLRYDIWYTLLSLIVPILVLLLAFYSIGAQPQVDLLRLLSGGTTAGLTVAFMHYCGQFAIKFYKARYDVILTISAVLIALVAANAALYIFFALRALWKNQWYKRLGASMVMATAVTGMHFTAYAGTHYYVVPGEIQTVPATSEKLIIGLNVAGSLLACGTLVVFMFYARNTELKTKRHAQNVVLGSAIYNSQGQILVTSNGTIPMKKITTEYRQKNLQDEFTVSHPVFQWLYRLTHDWSSIEEWLPYIDSHLQVADDTPSRKVPYSLEFREMFVSNARNLAESLNLTFDEIGYLFDNILNTGQTTTLYDKSRRKHMTTPGWQEVLGKGQMLFLVKQLNDRTEEERFLRLGHQFVESSLISPNMASSLNVSPDIMQTYFDEMSVYNNLVPNLEPDAVYTGIFICQPQISGMKVLVSAKNRHQIPIARLSGITSLTLVEREHVRRKGGTTMMNTYAQIGKTFFGEQPRRSNDIRSVLSNADIRSVPSNTDVRSVLSINDVGSVRRNSEETTSSTFSEFDNFRYNFAQAMLQLMHLITDKQIYDDAVLCPEVFKVPIPGVVGKYAELILFKVLLSSNQKFDVADASFKFIPYNMFHSYQDILYYRSPMELQQWRNKVRKDFGFIAEMMDREKDESERTGKTNAIEMVIVEQTVETVVVTDSLEEKTIDPIENENFGEMYDCNITVSKNNFERWFEVVARSFGSDFTNS</sequence>
<evidence type="ECO:0000313" key="4">
    <source>
        <dbReference type="Proteomes" id="UP000789739"/>
    </source>
</evidence>
<protein>
    <submittedName>
        <fullName evidence="3">6135_t:CDS:1</fullName>
    </submittedName>
</protein>